<dbReference type="Gene3D" id="3.20.20.140">
    <property type="entry name" value="Metal-dependent hydrolases"/>
    <property type="match status" value="1"/>
</dbReference>
<name>A0ABZ2NDY1_9BACI</name>
<accession>A0ABZ2NDY1</accession>
<dbReference type="Proteomes" id="UP001377337">
    <property type="component" value="Chromosome"/>
</dbReference>
<protein>
    <submittedName>
        <fullName evidence="4">Phosphotriesterase-related protein</fullName>
    </submittedName>
</protein>
<feature type="modified residue" description="N6-carboxylysine" evidence="3">
    <location>
        <position position="145"/>
    </location>
</feature>
<evidence type="ECO:0000313" key="5">
    <source>
        <dbReference type="Proteomes" id="UP001377337"/>
    </source>
</evidence>
<evidence type="ECO:0000256" key="2">
    <source>
        <dbReference type="ARBA" id="ARBA00022801"/>
    </source>
</evidence>
<dbReference type="EMBL" id="CP147407">
    <property type="protein sequence ID" value="WXB95966.1"/>
    <property type="molecule type" value="Genomic_DNA"/>
</dbReference>
<keyword evidence="2" id="KW-0378">Hydrolase</keyword>
<dbReference type="RefSeq" id="WP_338777692.1">
    <property type="nucleotide sequence ID" value="NZ_CP147407.1"/>
</dbReference>
<dbReference type="PROSITE" id="PS51347">
    <property type="entry name" value="PHOSPHOTRIESTERASE_2"/>
    <property type="match status" value="1"/>
</dbReference>
<dbReference type="SUPFAM" id="SSF51556">
    <property type="entry name" value="Metallo-dependent hydrolases"/>
    <property type="match status" value="1"/>
</dbReference>
<dbReference type="InterPro" id="IPR001559">
    <property type="entry name" value="Phosphotriesterase"/>
</dbReference>
<evidence type="ECO:0000313" key="4">
    <source>
        <dbReference type="EMBL" id="WXB95966.1"/>
    </source>
</evidence>
<dbReference type="PIRSF" id="PIRSF016839">
    <property type="entry name" value="PhP"/>
    <property type="match status" value="1"/>
</dbReference>
<sequence length="333" mass="36906">MNQGVETVTGAITADELGKTLIHEHFLFGYPGYSGDLTLGGMNTKEALETAETIALSLRSFGVETVVDPTPNECGRNPEFLKEVSDRTGLQIVCATGYYYEGEGATPYFKFRQQLGTAEDEIYEMFMTELTEGIGETGVKAGVIKVASSKDHITSYEEMFFRAAAKAQKETGAVILTHTQEGTMGPEQAELLISEGASPEKIVVGHMCGNTDPAYHRRVLERGVYIGFDRFGLQGIAGARPDAEKIETLSVLLKEGYGNQILLSHDTVNIWLGRPPEIPEPIAVQLRNWHPVHLFENILPKLNDRGFSEEELEDLFTKNPQQLFFQKQQADIR</sequence>
<dbReference type="PANTHER" id="PTHR10819">
    <property type="entry name" value="PHOSPHOTRIESTERASE-RELATED"/>
    <property type="match status" value="1"/>
</dbReference>
<gene>
    <name evidence="4" type="ORF">WCV65_15560</name>
</gene>
<keyword evidence="5" id="KW-1185">Reference proteome</keyword>
<organism evidence="4 5">
    <name type="scientific">Metabacillus sediminis</name>
    <dbReference type="NCBI Taxonomy" id="3117746"/>
    <lineage>
        <taxon>Bacteria</taxon>
        <taxon>Bacillati</taxon>
        <taxon>Bacillota</taxon>
        <taxon>Bacilli</taxon>
        <taxon>Bacillales</taxon>
        <taxon>Bacillaceae</taxon>
        <taxon>Metabacillus</taxon>
    </lineage>
</organism>
<comment type="similarity">
    <text evidence="3">Belongs to the metallo-dependent hydrolases superfamily. Phosphotriesterase family.</text>
</comment>
<dbReference type="CDD" id="cd00530">
    <property type="entry name" value="PTE"/>
    <property type="match status" value="1"/>
</dbReference>
<reference evidence="4 5" key="1">
    <citation type="submission" date="2024-02" db="EMBL/GenBank/DDBJ databases">
        <title>Seven novel Bacillus-like species.</title>
        <authorList>
            <person name="Liu G."/>
        </authorList>
    </citation>
    <scope>NUCLEOTIDE SEQUENCE [LARGE SCALE GENOMIC DNA]</scope>
    <source>
        <strain evidence="4 5">FJAT-52054</strain>
    </source>
</reference>
<dbReference type="InterPro" id="IPR032466">
    <property type="entry name" value="Metal_Hydrolase"/>
</dbReference>
<proteinExistence type="inferred from homology"/>
<dbReference type="PANTHER" id="PTHR10819:SF3">
    <property type="entry name" value="PHOSPHOTRIESTERASE-RELATED PROTEIN"/>
    <property type="match status" value="1"/>
</dbReference>
<evidence type="ECO:0000256" key="3">
    <source>
        <dbReference type="PROSITE-ProRule" id="PRU00679"/>
    </source>
</evidence>
<keyword evidence="1" id="KW-0479">Metal-binding</keyword>
<evidence type="ECO:0000256" key="1">
    <source>
        <dbReference type="ARBA" id="ARBA00022723"/>
    </source>
</evidence>
<dbReference type="Pfam" id="PF02126">
    <property type="entry name" value="PTE"/>
    <property type="match status" value="1"/>
</dbReference>